<sequence length="326" mass="34358">MKKIIDTLSVAIAAVIALFPSPSSAKDYPSHPIRMVVPYSAGGPSDTQARLIGQKLSEILKQSVIVENHAGAAGNIGAGMVANAKPDGYTLLFSSTGPLMVNPHIFSNMPFDPLKDLAPISLISFAPSVLAVNPNVSAANIDELISLLKANPDKYSYASGGEGTTQHLSGELLKDMASLKMNHIPYKGEGPATIDVLGDHVPIIFISVGTGLPNFKRGLLRPLAVTSLHRNPALPDIPTLAESGFPGYEVTAWQGVFAPAGTPRDIINKLNAALRSSVGSPDIAERFTSVGNVSANKTVEEFSAFLQKEVPHWAKLVKQAGVAPIN</sequence>
<dbReference type="PANTHER" id="PTHR42928:SF5">
    <property type="entry name" value="BLR1237 PROTEIN"/>
    <property type="match status" value="1"/>
</dbReference>
<dbReference type="KEGG" id="bpt:Bpet1225"/>
<dbReference type="PANTHER" id="PTHR42928">
    <property type="entry name" value="TRICARBOXYLATE-BINDING PROTEIN"/>
    <property type="match status" value="1"/>
</dbReference>
<dbReference type="STRING" id="94624.Bpet1225"/>
<dbReference type="Pfam" id="PF03401">
    <property type="entry name" value="TctC"/>
    <property type="match status" value="1"/>
</dbReference>
<keyword evidence="4" id="KW-1185">Reference proteome</keyword>
<proteinExistence type="inferred from homology"/>
<dbReference type="InterPro" id="IPR005064">
    <property type="entry name" value="BUG"/>
</dbReference>
<accession>A9ICF0</accession>
<organism evidence="3 4">
    <name type="scientific">Bordetella petrii (strain ATCC BAA-461 / DSM 12804 / CCUG 43448 / CIP 107267 / Se-1111R)</name>
    <dbReference type="NCBI Taxonomy" id="340100"/>
    <lineage>
        <taxon>Bacteria</taxon>
        <taxon>Pseudomonadati</taxon>
        <taxon>Pseudomonadota</taxon>
        <taxon>Betaproteobacteria</taxon>
        <taxon>Burkholderiales</taxon>
        <taxon>Alcaligenaceae</taxon>
        <taxon>Bordetella</taxon>
    </lineage>
</organism>
<dbReference type="PIRSF" id="PIRSF017082">
    <property type="entry name" value="YflP"/>
    <property type="match status" value="1"/>
</dbReference>
<evidence type="ECO:0000313" key="3">
    <source>
        <dbReference type="EMBL" id="CAP41559.1"/>
    </source>
</evidence>
<dbReference type="Gene3D" id="3.40.190.150">
    <property type="entry name" value="Bordetella uptake gene, domain 1"/>
    <property type="match status" value="1"/>
</dbReference>
<protein>
    <submittedName>
        <fullName evidence="3">Secreted protein</fullName>
    </submittedName>
</protein>
<evidence type="ECO:0000256" key="2">
    <source>
        <dbReference type="SAM" id="SignalP"/>
    </source>
</evidence>
<dbReference type="AlphaFoldDB" id="A9ICF0"/>
<dbReference type="CDD" id="cd13578">
    <property type="entry name" value="PBP2_Bug27"/>
    <property type="match status" value="1"/>
</dbReference>
<dbReference type="InterPro" id="IPR042100">
    <property type="entry name" value="Bug_dom1"/>
</dbReference>
<comment type="similarity">
    <text evidence="1">Belongs to the UPF0065 (bug) family.</text>
</comment>
<name>A9ICF0_BORPD</name>
<dbReference type="SUPFAM" id="SSF53850">
    <property type="entry name" value="Periplasmic binding protein-like II"/>
    <property type="match status" value="1"/>
</dbReference>
<gene>
    <name evidence="3" type="primary">bug29</name>
    <name evidence="3" type="ordered locus">Bpet1225</name>
</gene>
<evidence type="ECO:0000313" key="4">
    <source>
        <dbReference type="Proteomes" id="UP000001225"/>
    </source>
</evidence>
<reference evidence="3 4" key="1">
    <citation type="journal article" date="2008" name="BMC Genomics">
        <title>The missing link: Bordetella petrii is endowed with both the metabolic versatility of environmental bacteria and virulence traits of pathogenic Bordetellae.</title>
        <authorList>
            <person name="Gross R."/>
            <person name="Guzman C.A."/>
            <person name="Sebaihia M."/>
            <person name="Martins Dos Santos V.A."/>
            <person name="Pieper D.H."/>
            <person name="Koebnik R."/>
            <person name="Lechner M."/>
            <person name="Bartels D."/>
            <person name="Buhrmester J."/>
            <person name="Choudhuri J.V."/>
            <person name="Ebensen T."/>
            <person name="Gaigalat L."/>
            <person name="Herrmann S."/>
            <person name="Khachane A.N."/>
            <person name="Larisch C."/>
            <person name="Link S."/>
            <person name="Linke B."/>
            <person name="Meyer F."/>
            <person name="Mormann S."/>
            <person name="Nakunst D."/>
            <person name="Rueckert C."/>
            <person name="Schneiker-Bekel S."/>
            <person name="Schulze K."/>
            <person name="Vorhoelter F.J."/>
            <person name="Yevsa T."/>
            <person name="Engle J.T."/>
            <person name="Goldman W.E."/>
            <person name="Puehler A."/>
            <person name="Goebel U.B."/>
            <person name="Goesmann A."/>
            <person name="Bloecker H."/>
            <person name="Kaiser O."/>
            <person name="Martinez-Arias R."/>
        </authorList>
    </citation>
    <scope>NUCLEOTIDE SEQUENCE [LARGE SCALE GENOMIC DNA]</scope>
    <source>
        <strain evidence="4">ATCC BAA-461 / DSM 12804 / CCUG 43448 / CIP 107267 / Se-1111R</strain>
    </source>
</reference>
<dbReference type="eggNOG" id="COG3181">
    <property type="taxonomic scope" value="Bacteria"/>
</dbReference>
<dbReference type="EMBL" id="AM902716">
    <property type="protein sequence ID" value="CAP41559.1"/>
    <property type="molecule type" value="Genomic_DNA"/>
</dbReference>
<evidence type="ECO:0000256" key="1">
    <source>
        <dbReference type="ARBA" id="ARBA00006987"/>
    </source>
</evidence>
<feature type="chain" id="PRO_5002736369" evidence="2">
    <location>
        <begin position="26"/>
        <end position="326"/>
    </location>
</feature>
<feature type="signal peptide" evidence="2">
    <location>
        <begin position="1"/>
        <end position="25"/>
    </location>
</feature>
<keyword evidence="2" id="KW-0732">Signal</keyword>
<dbReference type="Gene3D" id="3.40.190.10">
    <property type="entry name" value="Periplasmic binding protein-like II"/>
    <property type="match status" value="1"/>
</dbReference>
<dbReference type="Proteomes" id="UP000001225">
    <property type="component" value="Chromosome"/>
</dbReference>